<keyword evidence="6" id="KW-0934">Plastid</keyword>
<keyword evidence="7" id="KW-0699">rRNA-binding</keyword>
<name>A0A0E0KX83_ORYPU</name>
<dbReference type="GO" id="GO:0009507">
    <property type="term" value="C:chloroplast"/>
    <property type="evidence" value="ECO:0007669"/>
    <property type="project" value="UniProtKB-SubCell"/>
</dbReference>
<accession>A0A0E0KX83</accession>
<dbReference type="InterPro" id="IPR000266">
    <property type="entry name" value="Ribosomal_uS17"/>
</dbReference>
<evidence type="ECO:0000256" key="5">
    <source>
        <dbReference type="ARBA" id="ARBA00022528"/>
    </source>
</evidence>
<evidence type="ECO:0000256" key="7">
    <source>
        <dbReference type="ARBA" id="ARBA00022730"/>
    </source>
</evidence>
<dbReference type="EnsemblPlants" id="OPUNC04G28240.3">
    <property type="protein sequence ID" value="OPUNC04G28240.3"/>
    <property type="gene ID" value="OPUNC04G28240"/>
</dbReference>
<evidence type="ECO:0000256" key="10">
    <source>
        <dbReference type="ARBA" id="ARBA00022980"/>
    </source>
</evidence>
<keyword evidence="15" id="KW-1185">Reference proteome</keyword>
<keyword evidence="8" id="KW-0694">RNA-binding</keyword>
<dbReference type="HAMAP" id="MF_01345_B">
    <property type="entry name" value="Ribosomal_uS17_B"/>
    <property type="match status" value="1"/>
</dbReference>
<dbReference type="GO" id="GO:0019843">
    <property type="term" value="F:rRNA binding"/>
    <property type="evidence" value="ECO:0007669"/>
    <property type="project" value="UniProtKB-KW"/>
</dbReference>
<evidence type="ECO:0000313" key="15">
    <source>
        <dbReference type="Proteomes" id="UP000026962"/>
    </source>
</evidence>
<dbReference type="SUPFAM" id="SSF50249">
    <property type="entry name" value="Nucleic acid-binding proteins"/>
    <property type="match status" value="1"/>
</dbReference>
<dbReference type="InterPro" id="IPR012340">
    <property type="entry name" value="NA-bd_OB-fold"/>
</dbReference>
<evidence type="ECO:0000313" key="14">
    <source>
        <dbReference type="EnsemblPlants" id="OPUNC04G28240.3"/>
    </source>
</evidence>
<evidence type="ECO:0000256" key="3">
    <source>
        <dbReference type="ARBA" id="ARBA00010254"/>
    </source>
</evidence>
<dbReference type="Gene3D" id="2.40.50.140">
    <property type="entry name" value="Nucleic acid-binding proteins"/>
    <property type="match status" value="1"/>
</dbReference>
<keyword evidence="11" id="KW-0687">Ribonucleoprotein</keyword>
<evidence type="ECO:0000256" key="12">
    <source>
        <dbReference type="ARBA" id="ARBA00035251"/>
    </source>
</evidence>
<dbReference type="NCBIfam" id="NF004123">
    <property type="entry name" value="PRK05610.1"/>
    <property type="match status" value="1"/>
</dbReference>
<proteinExistence type="inferred from homology"/>
<dbReference type="HOGENOM" id="CLU_971088_0_0_1"/>
<reference evidence="14" key="2">
    <citation type="submission" date="2018-05" db="EMBL/GenBank/DDBJ databases">
        <title>OpunRS2 (Oryza punctata Reference Sequence Version 2).</title>
        <authorList>
            <person name="Zhang J."/>
            <person name="Kudrna D."/>
            <person name="Lee S."/>
            <person name="Talag J."/>
            <person name="Welchert J."/>
            <person name="Wing R.A."/>
        </authorList>
    </citation>
    <scope>NUCLEOTIDE SEQUENCE [LARGE SCALE GENOMIC DNA]</scope>
</reference>
<organism evidence="14">
    <name type="scientific">Oryza punctata</name>
    <name type="common">Red rice</name>
    <dbReference type="NCBI Taxonomy" id="4537"/>
    <lineage>
        <taxon>Eukaryota</taxon>
        <taxon>Viridiplantae</taxon>
        <taxon>Streptophyta</taxon>
        <taxon>Embryophyta</taxon>
        <taxon>Tracheophyta</taxon>
        <taxon>Spermatophyta</taxon>
        <taxon>Magnoliopsida</taxon>
        <taxon>Liliopsida</taxon>
        <taxon>Poales</taxon>
        <taxon>Poaceae</taxon>
        <taxon>BOP clade</taxon>
        <taxon>Oryzoideae</taxon>
        <taxon>Oryzeae</taxon>
        <taxon>Oryzinae</taxon>
        <taxon>Oryza</taxon>
    </lineage>
</organism>
<dbReference type="PANTHER" id="PTHR10744:SF7">
    <property type="entry name" value="SMALL RIBOSOMAL SUBUNIT PROTEIN US17C"/>
    <property type="match status" value="1"/>
</dbReference>
<dbReference type="Gramene" id="OPUNC04G28240.3">
    <property type="protein sequence ID" value="OPUNC04G28240.3"/>
    <property type="gene ID" value="OPUNC04G28240"/>
</dbReference>
<comment type="subunit">
    <text evidence="4">Part of the 30S ribosomal subunit.</text>
</comment>
<evidence type="ECO:0000256" key="4">
    <source>
        <dbReference type="ARBA" id="ARBA00011458"/>
    </source>
</evidence>
<dbReference type="FunFam" id="2.40.50.140:FF:000265">
    <property type="entry name" value="30S ribosomal protein S17, chloroplastic"/>
    <property type="match status" value="1"/>
</dbReference>
<dbReference type="GO" id="GO:0005840">
    <property type="term" value="C:ribosome"/>
    <property type="evidence" value="ECO:0007669"/>
    <property type="project" value="UniProtKB-KW"/>
</dbReference>
<evidence type="ECO:0000256" key="6">
    <source>
        <dbReference type="ARBA" id="ARBA00022640"/>
    </source>
</evidence>
<comment type="function">
    <text evidence="1">One of the primary rRNA binding proteins, it binds specifically to the 5'-end of 16S ribosomal RNA.</text>
</comment>
<evidence type="ECO:0000256" key="2">
    <source>
        <dbReference type="ARBA" id="ARBA00004229"/>
    </source>
</evidence>
<keyword evidence="10" id="KW-0689">Ribosomal protein</keyword>
<sequence length="287" mass="31946">MLLTTPFVSSPLRVQANGGSGASWSGVATAVTIQAAKQLTGRVVTTKADKTVGVEVVRLAPHPKYKRRERIKKKYQAHDPDNQFKVGDVVELRRSRPISKTKHFLAVPLPPRDTRRKSQLLPPLQSDQDQPVKVNLHCNAMRQPQQLIKITRQAGAAPRKRKAQMKHLTNDLSITSIAILVLKIKWYQKQQMVGLDLCETTINKMKVMTLQGAPAKQHSKPVFKKYPKPKPANSKVHEGRQWIFDSTVAAAGSQGGAHSSSGRSSGVLRRWLHHVEGVMEEVRVGYS</sequence>
<dbReference type="CDD" id="cd00364">
    <property type="entry name" value="Ribosomal_uS17"/>
    <property type="match status" value="1"/>
</dbReference>
<comment type="subcellular location">
    <subcellularLocation>
        <location evidence="2">Plastid</location>
        <location evidence="2">Chloroplast</location>
    </subcellularLocation>
</comment>
<keyword evidence="9" id="KW-0809">Transit peptide</keyword>
<dbReference type="PRINTS" id="PR00973">
    <property type="entry name" value="RIBOSOMALS17"/>
</dbReference>
<evidence type="ECO:0000256" key="8">
    <source>
        <dbReference type="ARBA" id="ARBA00022884"/>
    </source>
</evidence>
<evidence type="ECO:0000256" key="11">
    <source>
        <dbReference type="ARBA" id="ARBA00023274"/>
    </source>
</evidence>
<dbReference type="GO" id="GO:0006412">
    <property type="term" value="P:translation"/>
    <property type="evidence" value="ECO:0007669"/>
    <property type="project" value="InterPro"/>
</dbReference>
<dbReference type="Proteomes" id="UP000026962">
    <property type="component" value="Chromosome 4"/>
</dbReference>
<dbReference type="AlphaFoldDB" id="A0A0E0KX83"/>
<evidence type="ECO:0000256" key="1">
    <source>
        <dbReference type="ARBA" id="ARBA00002932"/>
    </source>
</evidence>
<dbReference type="GO" id="GO:0003735">
    <property type="term" value="F:structural constituent of ribosome"/>
    <property type="evidence" value="ECO:0007669"/>
    <property type="project" value="InterPro"/>
</dbReference>
<dbReference type="InterPro" id="IPR019984">
    <property type="entry name" value="Ribosomal_uS17_bact/chlr"/>
</dbReference>
<evidence type="ECO:0000256" key="9">
    <source>
        <dbReference type="ARBA" id="ARBA00022946"/>
    </source>
</evidence>
<keyword evidence="5" id="KW-0150">Chloroplast</keyword>
<dbReference type="GO" id="GO:1990904">
    <property type="term" value="C:ribonucleoprotein complex"/>
    <property type="evidence" value="ECO:0007669"/>
    <property type="project" value="UniProtKB-KW"/>
</dbReference>
<protein>
    <recommendedName>
        <fullName evidence="12">Small ribosomal subunit protein uS17c</fullName>
    </recommendedName>
    <alternativeName>
        <fullName evidence="13">30S ribosomal protein S17, chloroplastic</fullName>
    </alternativeName>
</protein>
<dbReference type="PANTHER" id="PTHR10744">
    <property type="entry name" value="40S RIBOSOMAL PROTEIN S11 FAMILY MEMBER"/>
    <property type="match status" value="1"/>
</dbReference>
<reference evidence="14" key="1">
    <citation type="submission" date="2015-04" db="UniProtKB">
        <authorList>
            <consortium name="EnsemblPlants"/>
        </authorList>
    </citation>
    <scope>IDENTIFICATION</scope>
</reference>
<comment type="similarity">
    <text evidence="3">Belongs to the universal ribosomal protein uS17 family.</text>
</comment>
<evidence type="ECO:0000256" key="13">
    <source>
        <dbReference type="ARBA" id="ARBA00035308"/>
    </source>
</evidence>
<dbReference type="Pfam" id="PF00366">
    <property type="entry name" value="Ribosomal_S17"/>
    <property type="match status" value="1"/>
</dbReference>